<dbReference type="PANTHER" id="PTHR35103:SF1">
    <property type="entry name" value="OS06G0115700 PROTEIN"/>
    <property type="match status" value="1"/>
</dbReference>
<dbReference type="AlphaFoldDB" id="A0A059DG51"/>
<protein>
    <submittedName>
        <fullName evidence="2">Uncharacterized protein</fullName>
    </submittedName>
</protein>
<feature type="compositionally biased region" description="Acidic residues" evidence="1">
    <location>
        <begin position="131"/>
        <end position="141"/>
    </location>
</feature>
<feature type="region of interest" description="Disordered" evidence="1">
    <location>
        <begin position="219"/>
        <end position="266"/>
    </location>
</feature>
<gene>
    <name evidence="2" type="ORF">EUGRSUZ_A01822</name>
</gene>
<proteinExistence type="predicted"/>
<accession>A0A059DG51</accession>
<feature type="compositionally biased region" description="Basic and acidic residues" evidence="1">
    <location>
        <begin position="142"/>
        <end position="180"/>
    </location>
</feature>
<dbReference type="PANTHER" id="PTHR35103">
    <property type="entry name" value="OS06G0115700 PROTEIN"/>
    <property type="match status" value="1"/>
</dbReference>
<dbReference type="STRING" id="71139.A0A059DG51"/>
<dbReference type="InParanoid" id="A0A059DG51"/>
<sequence length="266" mass="29081">MVVPLGPGKFYGSSLPRPRFHKDGADRVCPPVPVLDPLLSWANEAHWSMGGLSFQRLRLQGRIEGSIQKLRAERERSVRAMAKISKAKSKASDLKPSKPPVDDGGRKRAGSVSPPPAPVAAKRRRYVALVDDSEEEDEEDEAERKGEESEVREEKKRPARKLYEEFDRVAKESEKAKGKGSDAASPRTPRTRAKRGGGGIGDEVMRVVEDVNREVVEEGIGKKKKMQKKSGGEGVKRVSPRSAKGVETSPGGATAIRTSPRLAKRG</sequence>
<evidence type="ECO:0000256" key="1">
    <source>
        <dbReference type="SAM" id="MobiDB-lite"/>
    </source>
</evidence>
<dbReference type="OMA" id="MMSWANE"/>
<evidence type="ECO:0000313" key="2">
    <source>
        <dbReference type="EMBL" id="KCW89537.1"/>
    </source>
</evidence>
<dbReference type="FunCoup" id="A0A059DG51">
    <property type="interactions" value="462"/>
</dbReference>
<dbReference type="eggNOG" id="ENOG502S0G4">
    <property type="taxonomic scope" value="Eukaryota"/>
</dbReference>
<organism evidence="2">
    <name type="scientific">Eucalyptus grandis</name>
    <name type="common">Flooded gum</name>
    <dbReference type="NCBI Taxonomy" id="71139"/>
    <lineage>
        <taxon>Eukaryota</taxon>
        <taxon>Viridiplantae</taxon>
        <taxon>Streptophyta</taxon>
        <taxon>Embryophyta</taxon>
        <taxon>Tracheophyta</taxon>
        <taxon>Spermatophyta</taxon>
        <taxon>Magnoliopsida</taxon>
        <taxon>eudicotyledons</taxon>
        <taxon>Gunneridae</taxon>
        <taxon>Pentapetalae</taxon>
        <taxon>rosids</taxon>
        <taxon>malvids</taxon>
        <taxon>Myrtales</taxon>
        <taxon>Myrtaceae</taxon>
        <taxon>Myrtoideae</taxon>
        <taxon>Eucalypteae</taxon>
        <taxon>Eucalyptus</taxon>
    </lineage>
</organism>
<dbReference type="KEGG" id="egr:104440761"/>
<name>A0A059DG51_EUCGR</name>
<feature type="compositionally biased region" description="Basic and acidic residues" evidence="1">
    <location>
        <begin position="90"/>
        <end position="106"/>
    </location>
</feature>
<dbReference type="OrthoDB" id="1723663at2759"/>
<dbReference type="Gramene" id="KCW89537">
    <property type="protein sequence ID" value="KCW89537"/>
    <property type="gene ID" value="EUGRSUZ_A01822"/>
</dbReference>
<dbReference type="EMBL" id="KK198753">
    <property type="protein sequence ID" value="KCW89537.1"/>
    <property type="molecule type" value="Genomic_DNA"/>
</dbReference>
<reference evidence="2" key="1">
    <citation type="submission" date="2013-07" db="EMBL/GenBank/DDBJ databases">
        <title>The genome of Eucalyptus grandis.</title>
        <authorList>
            <person name="Schmutz J."/>
            <person name="Hayes R."/>
            <person name="Myburg A."/>
            <person name="Tuskan G."/>
            <person name="Grattapaglia D."/>
            <person name="Rokhsar D.S."/>
        </authorList>
    </citation>
    <scope>NUCLEOTIDE SEQUENCE</scope>
    <source>
        <tissue evidence="2">Leaf extractions</tissue>
    </source>
</reference>
<feature type="region of interest" description="Disordered" evidence="1">
    <location>
        <begin position="82"/>
        <end position="205"/>
    </location>
</feature>